<dbReference type="Gene3D" id="2.120.10.80">
    <property type="entry name" value="Kelch-type beta propeller"/>
    <property type="match status" value="1"/>
</dbReference>
<dbReference type="PANTHER" id="PTHR10150:SF0">
    <property type="entry name" value="DNA REPAIR ENDONUCLEASE XPF"/>
    <property type="match status" value="1"/>
</dbReference>
<dbReference type="SMART" id="SM00612">
    <property type="entry name" value="Kelch"/>
    <property type="match status" value="2"/>
</dbReference>
<dbReference type="GO" id="GO:0000110">
    <property type="term" value="C:nucleotide-excision repair factor 1 complex"/>
    <property type="evidence" value="ECO:0007669"/>
    <property type="project" value="TreeGrafter"/>
</dbReference>
<keyword evidence="3" id="KW-0378">Hydrolase</keyword>
<dbReference type="GO" id="GO:0003684">
    <property type="term" value="F:damaged DNA binding"/>
    <property type="evidence" value="ECO:0007669"/>
    <property type="project" value="TreeGrafter"/>
</dbReference>
<dbReference type="InterPro" id="IPR015915">
    <property type="entry name" value="Kelch-typ_b-propeller"/>
</dbReference>
<keyword evidence="5" id="KW-1185">Reference proteome</keyword>
<protein>
    <submittedName>
        <fullName evidence="6">Uncharacterized protein</fullName>
    </submittedName>
</protein>
<dbReference type="PANTHER" id="PTHR10150">
    <property type="entry name" value="DNA REPAIR ENDONUCLEASE XPF"/>
    <property type="match status" value="1"/>
</dbReference>
<dbReference type="InterPro" id="IPR006652">
    <property type="entry name" value="Kelch_1"/>
</dbReference>
<name>A0AAF3ELN3_9BILA</name>
<reference evidence="6" key="1">
    <citation type="submission" date="2024-02" db="UniProtKB">
        <authorList>
            <consortium name="WormBaseParasite"/>
        </authorList>
    </citation>
    <scope>IDENTIFICATION</scope>
</reference>
<dbReference type="SUPFAM" id="SSF117281">
    <property type="entry name" value="Kelch motif"/>
    <property type="match status" value="1"/>
</dbReference>
<dbReference type="WBParaSite" id="MBELARI_LOCUS14961">
    <property type="protein sequence ID" value="MBELARI_LOCUS14961"/>
    <property type="gene ID" value="MBELARI_LOCUS14961"/>
</dbReference>
<evidence type="ECO:0000313" key="5">
    <source>
        <dbReference type="Proteomes" id="UP000887575"/>
    </source>
</evidence>
<evidence type="ECO:0000256" key="4">
    <source>
        <dbReference type="ARBA" id="ARBA00023204"/>
    </source>
</evidence>
<dbReference type="GO" id="GO:0003697">
    <property type="term" value="F:single-stranded DNA binding"/>
    <property type="evidence" value="ECO:0007669"/>
    <property type="project" value="TreeGrafter"/>
</dbReference>
<dbReference type="Proteomes" id="UP000887575">
    <property type="component" value="Unassembled WGS sequence"/>
</dbReference>
<dbReference type="GO" id="GO:0000724">
    <property type="term" value="P:double-strand break repair via homologous recombination"/>
    <property type="evidence" value="ECO:0007669"/>
    <property type="project" value="TreeGrafter"/>
</dbReference>
<organism evidence="5 6">
    <name type="scientific">Mesorhabditis belari</name>
    <dbReference type="NCBI Taxonomy" id="2138241"/>
    <lineage>
        <taxon>Eukaryota</taxon>
        <taxon>Metazoa</taxon>
        <taxon>Ecdysozoa</taxon>
        <taxon>Nematoda</taxon>
        <taxon>Chromadorea</taxon>
        <taxon>Rhabditida</taxon>
        <taxon>Rhabditina</taxon>
        <taxon>Rhabditomorpha</taxon>
        <taxon>Rhabditoidea</taxon>
        <taxon>Rhabditidae</taxon>
        <taxon>Mesorhabditinae</taxon>
        <taxon>Mesorhabditis</taxon>
    </lineage>
</organism>
<accession>A0AAF3ELN3</accession>
<sequence length="613" mass="69239">MKSVDVYDTIRNQWIPGPPMSFVLIAVGGFDEATGIANAGLLDPRTGDWSELASMTTRRSSVGVTSVGSSVYAVGGYDGHSRHCLNTVEVFDLRANRWRAGKPLREFDLELQDTVEIYNPGVDDDWALIPNMSAPRRNAGVKHEVEETRGERRQCIPAIEPLPEAIEVLEHEHMAMVEHMNEDTLFVMASGLGPTSLPPPKVIKAEVLASDREALYLQGGVQFITSRILMVDFLTNRVPAKMVAAILVYRAHQLLNSFQETFILRLYREKNPEGHVKGFTDMPMYFAGIGQLQRLVDRLFVRKVHLLPRHDTSVVKTFARAPPSSIEITVDLSGGTRRCISLITDLLKVCLRELKQSSVRNKKQEEEESDSFNAGVYFTTELEKRLQYKGSFLPDRQRRLLSDLKFLRNLLRTAENLDACTVLYKLNELGNDKEALEESTGWSFTPTGARLKAIAQELASFASNRPEFVAPPKWTSLESVLDEIKELHIPKEKIPNNEPRVLVFTSNEQAQLQVSVLKRLVRPTTTEAPIKPIWNPDQVSSFFADEANPGSSTRKEVIENIQKQQKEAARVAKKRKKVAESLIAVKQKNLEHFGVIRYKKLTETREKVTFIEY</sequence>
<evidence type="ECO:0000256" key="1">
    <source>
        <dbReference type="ARBA" id="ARBA00022441"/>
    </source>
</evidence>
<dbReference type="GO" id="GO:0000014">
    <property type="term" value="F:single-stranded DNA endodeoxyribonuclease activity"/>
    <property type="evidence" value="ECO:0007669"/>
    <property type="project" value="TreeGrafter"/>
</dbReference>
<dbReference type="GO" id="GO:0000712">
    <property type="term" value="P:resolution of meiotic recombination intermediates"/>
    <property type="evidence" value="ECO:0007669"/>
    <property type="project" value="TreeGrafter"/>
</dbReference>
<keyword evidence="4" id="KW-0234">DNA repair</keyword>
<evidence type="ECO:0000256" key="3">
    <source>
        <dbReference type="ARBA" id="ARBA00022801"/>
    </source>
</evidence>
<evidence type="ECO:0000313" key="6">
    <source>
        <dbReference type="WBParaSite" id="MBELARI_LOCUS14961"/>
    </source>
</evidence>
<dbReference type="Pfam" id="PF01344">
    <property type="entry name" value="Kelch_1"/>
    <property type="match status" value="1"/>
</dbReference>
<keyword evidence="1" id="KW-0880">Kelch repeat</keyword>
<evidence type="ECO:0000256" key="2">
    <source>
        <dbReference type="ARBA" id="ARBA00022763"/>
    </source>
</evidence>
<keyword evidence="2" id="KW-0227">DNA damage</keyword>
<dbReference type="GO" id="GO:1901255">
    <property type="term" value="P:nucleotide-excision repair involved in interstrand cross-link repair"/>
    <property type="evidence" value="ECO:0007669"/>
    <property type="project" value="TreeGrafter"/>
</dbReference>
<dbReference type="AlphaFoldDB" id="A0AAF3ELN3"/>
<proteinExistence type="predicted"/>